<evidence type="ECO:0000256" key="1">
    <source>
        <dbReference type="PROSITE-ProRule" id="PRU00473"/>
    </source>
</evidence>
<dbReference type="PANTHER" id="PTHR30329">
    <property type="entry name" value="STATOR ELEMENT OF FLAGELLAR MOTOR COMPLEX"/>
    <property type="match status" value="1"/>
</dbReference>
<feature type="domain" description="OmpA-like" evidence="4">
    <location>
        <begin position="194"/>
        <end position="310"/>
    </location>
</feature>
<dbReference type="InterPro" id="IPR050330">
    <property type="entry name" value="Bact_OuterMem_StrucFunc"/>
</dbReference>
<feature type="transmembrane region" description="Helical" evidence="3">
    <location>
        <begin position="7"/>
        <end position="25"/>
    </location>
</feature>
<dbReference type="SUPFAM" id="SSF103088">
    <property type="entry name" value="OmpA-like"/>
    <property type="match status" value="2"/>
</dbReference>
<sequence>MNKKTTYILGLLLTIIFGTLLYYNLCCSSLDVDGVMPDETETVVVEEVIAPATKNKFSMEDNKSGVSFSAMSNFNFAHSKAQILQPVSEGLKHELDRLSGFLNENPRKVAEITGFYRDDEINNTAFPNLGLARAHAVKSYCMSQGVSSRSINAYGELNAEMIPDQDGTFFGPLRYRVSTIAENDTSLQDELKALETEIKTNPLVMYFDIGDTSINLSKSQREKVAKIARYIDKSENAKLHIIGHTDNTGDRKSNIELALKRAGFIKEYFVDNAISDTKIETSSKGPDAPIASNDTDEGRAKNRRVVVTIN</sequence>
<keyword evidence="6" id="KW-1185">Reference proteome</keyword>
<dbReference type="PANTHER" id="PTHR30329:SF21">
    <property type="entry name" value="LIPOPROTEIN YIAD-RELATED"/>
    <property type="match status" value="1"/>
</dbReference>
<proteinExistence type="predicted"/>
<accession>A0A1H3Z0J9</accession>
<feature type="region of interest" description="Disordered" evidence="2">
    <location>
        <begin position="280"/>
        <end position="301"/>
    </location>
</feature>
<gene>
    <name evidence="5" type="ORF">SAMN04487990_107162</name>
</gene>
<dbReference type="PROSITE" id="PS51123">
    <property type="entry name" value="OMPA_2"/>
    <property type="match status" value="1"/>
</dbReference>
<dbReference type="CDD" id="cd07185">
    <property type="entry name" value="OmpA_C-like"/>
    <property type="match status" value="1"/>
</dbReference>
<organism evidence="5 6">
    <name type="scientific">Bizionia paragorgiae</name>
    <dbReference type="NCBI Taxonomy" id="283786"/>
    <lineage>
        <taxon>Bacteria</taxon>
        <taxon>Pseudomonadati</taxon>
        <taxon>Bacteroidota</taxon>
        <taxon>Flavobacteriia</taxon>
        <taxon>Flavobacteriales</taxon>
        <taxon>Flavobacteriaceae</taxon>
        <taxon>Bizionia</taxon>
    </lineage>
</organism>
<evidence type="ECO:0000256" key="3">
    <source>
        <dbReference type="SAM" id="Phobius"/>
    </source>
</evidence>
<evidence type="ECO:0000259" key="4">
    <source>
        <dbReference type="PROSITE" id="PS51123"/>
    </source>
</evidence>
<dbReference type="AlphaFoldDB" id="A0A1H3Z0J9"/>
<dbReference type="Proteomes" id="UP000198846">
    <property type="component" value="Unassembled WGS sequence"/>
</dbReference>
<keyword evidence="3" id="KW-0812">Transmembrane</keyword>
<name>A0A1H3Z0J9_BIZPA</name>
<dbReference type="RefSeq" id="WP_092133469.1">
    <property type="nucleotide sequence ID" value="NZ_FNQK01000007.1"/>
</dbReference>
<dbReference type="InterPro" id="IPR036737">
    <property type="entry name" value="OmpA-like_sf"/>
</dbReference>
<evidence type="ECO:0000313" key="5">
    <source>
        <dbReference type="EMBL" id="SEA16971.1"/>
    </source>
</evidence>
<reference evidence="5 6" key="1">
    <citation type="submission" date="2016-10" db="EMBL/GenBank/DDBJ databases">
        <authorList>
            <person name="de Groot N.N."/>
        </authorList>
    </citation>
    <scope>NUCLEOTIDE SEQUENCE [LARGE SCALE GENOMIC DNA]</scope>
    <source>
        <strain evidence="5 6">DSM 23842</strain>
    </source>
</reference>
<dbReference type="GO" id="GO:0016020">
    <property type="term" value="C:membrane"/>
    <property type="evidence" value="ECO:0007669"/>
    <property type="project" value="UniProtKB-UniRule"/>
</dbReference>
<dbReference type="Gene3D" id="3.30.1330.60">
    <property type="entry name" value="OmpA-like domain"/>
    <property type="match status" value="2"/>
</dbReference>
<protein>
    <submittedName>
        <fullName evidence="5">OmpA family protein</fullName>
    </submittedName>
</protein>
<evidence type="ECO:0000256" key="2">
    <source>
        <dbReference type="SAM" id="MobiDB-lite"/>
    </source>
</evidence>
<dbReference type="OrthoDB" id="9763897at2"/>
<dbReference type="STRING" id="283786.SAMN04487990_107162"/>
<dbReference type="EMBL" id="FNQK01000007">
    <property type="protein sequence ID" value="SEA16971.1"/>
    <property type="molecule type" value="Genomic_DNA"/>
</dbReference>
<dbReference type="Pfam" id="PF00691">
    <property type="entry name" value="OmpA"/>
    <property type="match status" value="2"/>
</dbReference>
<keyword evidence="1 3" id="KW-0472">Membrane</keyword>
<evidence type="ECO:0000313" key="6">
    <source>
        <dbReference type="Proteomes" id="UP000198846"/>
    </source>
</evidence>
<keyword evidence="3" id="KW-1133">Transmembrane helix</keyword>
<dbReference type="InterPro" id="IPR006665">
    <property type="entry name" value="OmpA-like"/>
</dbReference>